<dbReference type="Proteomes" id="UP000198937">
    <property type="component" value="Unassembled WGS sequence"/>
</dbReference>
<dbReference type="AlphaFoldDB" id="A0A1C6U7I1"/>
<accession>A0A1C6U7I1</accession>
<organism evidence="1 2">
    <name type="scientific">Micromonospora yangpuensis</name>
    <dbReference type="NCBI Taxonomy" id="683228"/>
    <lineage>
        <taxon>Bacteria</taxon>
        <taxon>Bacillati</taxon>
        <taxon>Actinomycetota</taxon>
        <taxon>Actinomycetes</taxon>
        <taxon>Micromonosporales</taxon>
        <taxon>Micromonosporaceae</taxon>
        <taxon>Micromonospora</taxon>
    </lineage>
</organism>
<sequence>MIDRQQAEQLAEAWARRDSQRLGYECTPLVSEFDLGYVILTTVSTEASTVPGDLPTIVLDKESGKVSTWPRVPTHVVEDMYRRSRPAGPTPPTTVDPASQLLREVRRLPIPGGAAHLTLDGHLHTAGGAKGDVALHHHPLVQAYLAELPTGHLVRGGDRHAELIVVSDVLHQYDHERTTNGQPPLTFDAVRALFEAARFETYRIREPHDPAGGSAERPCDSCVNFLVHFNLLPWSDLAFTREWHPDPAPDPEPGRFAPAVSHALVAAGWQPHFGDEVMAAAAVRDVMAVAGTNHRHQAFPAVMAVLTAFPALVGARRGAGAEVWISRFDIRPHAVTHSADTLADFAAVLGARLFPIGSEQQHSILAVDEHGRIFALDQGGEWFLGQDIDSALNTLLLGHAPTRVRDDGTW</sequence>
<keyword evidence="2" id="KW-1185">Reference proteome</keyword>
<dbReference type="RefSeq" id="WP_091434917.1">
    <property type="nucleotide sequence ID" value="NZ_BMMJ01000001.1"/>
</dbReference>
<dbReference type="InterPro" id="IPR025850">
    <property type="entry name" value="SUKH-3"/>
</dbReference>
<protein>
    <submittedName>
        <fullName evidence="1">YwqJ-like deaminase</fullName>
    </submittedName>
</protein>
<proteinExistence type="predicted"/>
<dbReference type="InterPro" id="IPR025968">
    <property type="entry name" value="YwqJ_deaminase"/>
</dbReference>
<dbReference type="STRING" id="683228.GA0070617_1343"/>
<evidence type="ECO:0000313" key="1">
    <source>
        <dbReference type="EMBL" id="SCL49972.1"/>
    </source>
</evidence>
<reference evidence="1 2" key="1">
    <citation type="submission" date="2016-06" db="EMBL/GenBank/DDBJ databases">
        <authorList>
            <person name="Kjaerup R.B."/>
            <person name="Dalgaard T.S."/>
            <person name="Juul-Madsen H.R."/>
        </authorList>
    </citation>
    <scope>NUCLEOTIDE SEQUENCE [LARGE SCALE GENOMIC DNA]</scope>
    <source>
        <strain evidence="1 2">DSM 45577</strain>
    </source>
</reference>
<gene>
    <name evidence="1" type="ORF">GA0070617_1343</name>
</gene>
<dbReference type="OrthoDB" id="4552872at2"/>
<dbReference type="EMBL" id="FMIA01000002">
    <property type="protein sequence ID" value="SCL49972.1"/>
    <property type="molecule type" value="Genomic_DNA"/>
</dbReference>
<dbReference type="Pfam" id="PF14433">
    <property type="entry name" value="SUKH-3"/>
    <property type="match status" value="1"/>
</dbReference>
<name>A0A1C6U7I1_9ACTN</name>
<evidence type="ECO:0000313" key="2">
    <source>
        <dbReference type="Proteomes" id="UP000198937"/>
    </source>
</evidence>
<dbReference type="Pfam" id="PF14431">
    <property type="entry name" value="YwqJ-deaminase"/>
    <property type="match status" value="1"/>
</dbReference>